<comment type="similarity">
    <text evidence="10">Belongs to the NnrE/AIBP family.</text>
</comment>
<dbReference type="RefSeq" id="WP_095414876.1">
    <property type="nucleotide sequence ID" value="NZ_CP018477.1"/>
</dbReference>
<evidence type="ECO:0000256" key="7">
    <source>
        <dbReference type="ARBA" id="ARBA00022958"/>
    </source>
</evidence>
<evidence type="ECO:0000256" key="5">
    <source>
        <dbReference type="ARBA" id="ARBA00022741"/>
    </source>
</evidence>
<keyword evidence="7 10" id="KW-0630">Potassium</keyword>
<dbReference type="Pfam" id="PF03853">
    <property type="entry name" value="YjeF_N"/>
    <property type="match status" value="1"/>
</dbReference>
<keyword evidence="4 10" id="KW-0479">Metal-binding</keyword>
<dbReference type="AlphaFoldDB" id="A0A286RF68"/>
<evidence type="ECO:0000256" key="10">
    <source>
        <dbReference type="HAMAP-Rule" id="MF_01966"/>
    </source>
</evidence>
<dbReference type="InterPro" id="IPR032976">
    <property type="entry name" value="YJEFN_prot_NAXE-like"/>
</dbReference>
<evidence type="ECO:0000313" key="13">
    <source>
        <dbReference type="Proteomes" id="UP000215086"/>
    </source>
</evidence>
<comment type="catalytic activity">
    <reaction evidence="2 10">
        <text>(6R)-NADPHX = (6S)-NADPHX</text>
        <dbReference type="Rhea" id="RHEA:32227"/>
        <dbReference type="ChEBI" id="CHEBI:64076"/>
        <dbReference type="ChEBI" id="CHEBI:64077"/>
        <dbReference type="EC" id="5.1.99.6"/>
    </reaction>
</comment>
<name>A0A286RF68_9BACT</name>
<comment type="function">
    <text evidence="10">Catalyzes the epimerization of the S- and R-forms of NAD(P)HX, a damaged form of NAD(P)H that is a result of enzymatic or heat-dependent hydration. This is a prerequisite for the S-specific NAD(P)H-hydrate dehydratase to allow the repair of both epimers of NAD(P)HX.</text>
</comment>
<dbReference type="GO" id="GO:0000166">
    <property type="term" value="F:nucleotide binding"/>
    <property type="evidence" value="ECO:0007669"/>
    <property type="project" value="UniProtKB-KW"/>
</dbReference>
<comment type="caution">
    <text evidence="10">Lacks conserved residue(s) required for the propagation of feature annotation.</text>
</comment>
<evidence type="ECO:0000256" key="6">
    <source>
        <dbReference type="ARBA" id="ARBA00022857"/>
    </source>
</evidence>
<dbReference type="InterPro" id="IPR036652">
    <property type="entry name" value="YjeF_N_dom_sf"/>
</dbReference>
<evidence type="ECO:0000256" key="9">
    <source>
        <dbReference type="ARBA" id="ARBA00023235"/>
    </source>
</evidence>
<comment type="cofactor">
    <cofactor evidence="10">
        <name>K(+)</name>
        <dbReference type="ChEBI" id="CHEBI:29103"/>
    </cofactor>
    <text evidence="10">Binds 1 potassium ion per subunit.</text>
</comment>
<evidence type="ECO:0000259" key="11">
    <source>
        <dbReference type="PROSITE" id="PS51385"/>
    </source>
</evidence>
<feature type="binding site" evidence="10">
    <location>
        <position position="176"/>
    </location>
    <ligand>
        <name>(6S)-NADPHX</name>
        <dbReference type="ChEBI" id="CHEBI:64076"/>
    </ligand>
</feature>
<keyword evidence="9 10" id="KW-0413">Isomerase</keyword>
<keyword evidence="6 10" id="KW-0521">NADP</keyword>
<feature type="binding site" evidence="10">
    <location>
        <begin position="144"/>
        <end position="150"/>
    </location>
    <ligand>
        <name>(6S)-NADPHX</name>
        <dbReference type="ChEBI" id="CHEBI:64076"/>
    </ligand>
</feature>
<dbReference type="Gene3D" id="3.40.50.10260">
    <property type="entry name" value="YjeF N-terminal domain"/>
    <property type="match status" value="1"/>
</dbReference>
<dbReference type="NCBIfam" id="TIGR00197">
    <property type="entry name" value="yjeF_nterm"/>
    <property type="match status" value="1"/>
</dbReference>
<feature type="binding site" evidence="10">
    <location>
        <position position="140"/>
    </location>
    <ligand>
        <name>K(+)</name>
        <dbReference type="ChEBI" id="CHEBI:29103"/>
    </ligand>
</feature>
<dbReference type="EC" id="5.1.99.6" evidence="3 10"/>
<keyword evidence="13" id="KW-1185">Reference proteome</keyword>
<sequence length="247" mass="26777">MDGHRCQRDWLRHVVLPRRWVRELDRRAIEEFGIPGPVLMENAGRGATDVLERLGIHGRVVVCCGKGNNAGDGFVVARHLDLRGFDVLLLLAFPGESLTGDALLNYQIANRAGLPMKVLGMDLSNDELKRCLTEAEWIVDGLLGTGAVGDPRPPFDAIIEAINFARDAGARVFALDLPSGWDCDSGEPGKPCVRADHTVTFAVMKPGFLKPHAAPFVGQVEVVDIGVPRRLVLEVAEQHARGVPSPG</sequence>
<evidence type="ECO:0000256" key="1">
    <source>
        <dbReference type="ARBA" id="ARBA00000013"/>
    </source>
</evidence>
<dbReference type="HAMAP" id="MF_01966">
    <property type="entry name" value="NADHX_epimerase"/>
    <property type="match status" value="1"/>
</dbReference>
<dbReference type="SUPFAM" id="SSF64153">
    <property type="entry name" value="YjeF N-terminal domain-like"/>
    <property type="match status" value="1"/>
</dbReference>
<proteinExistence type="inferred from homology"/>
<dbReference type="GO" id="GO:0046872">
    <property type="term" value="F:metal ion binding"/>
    <property type="evidence" value="ECO:0007669"/>
    <property type="project" value="UniProtKB-KW"/>
</dbReference>
<dbReference type="OrthoDB" id="9806925at2"/>
<feature type="binding site" evidence="10">
    <location>
        <position position="69"/>
    </location>
    <ligand>
        <name>K(+)</name>
        <dbReference type="ChEBI" id="CHEBI:29103"/>
    </ligand>
</feature>
<evidence type="ECO:0000256" key="8">
    <source>
        <dbReference type="ARBA" id="ARBA00023027"/>
    </source>
</evidence>
<comment type="catalytic activity">
    <reaction evidence="1 10">
        <text>(6R)-NADHX = (6S)-NADHX</text>
        <dbReference type="Rhea" id="RHEA:32215"/>
        <dbReference type="ChEBI" id="CHEBI:64074"/>
        <dbReference type="ChEBI" id="CHEBI:64075"/>
        <dbReference type="EC" id="5.1.99.6"/>
    </reaction>
</comment>
<dbReference type="PANTHER" id="PTHR13232:SF10">
    <property type="entry name" value="NAD(P)H-HYDRATE EPIMERASE"/>
    <property type="match status" value="1"/>
</dbReference>
<gene>
    <name evidence="10" type="primary">nnrE</name>
    <name evidence="12" type="ORF">THTE_2002</name>
</gene>
<evidence type="ECO:0000256" key="2">
    <source>
        <dbReference type="ARBA" id="ARBA00000909"/>
    </source>
</evidence>
<dbReference type="KEGG" id="ttf:THTE_2002"/>
<dbReference type="PROSITE" id="PS51385">
    <property type="entry name" value="YJEF_N"/>
    <property type="match status" value="1"/>
</dbReference>
<dbReference type="GO" id="GO:0052856">
    <property type="term" value="F:NAD(P)HX epimerase activity"/>
    <property type="evidence" value="ECO:0007669"/>
    <property type="project" value="UniProtKB-UniRule"/>
</dbReference>
<organism evidence="12 13">
    <name type="scientific">Thermogutta terrifontis</name>
    <dbReference type="NCBI Taxonomy" id="1331910"/>
    <lineage>
        <taxon>Bacteria</taxon>
        <taxon>Pseudomonadati</taxon>
        <taxon>Planctomycetota</taxon>
        <taxon>Planctomycetia</taxon>
        <taxon>Pirellulales</taxon>
        <taxon>Thermoguttaceae</taxon>
        <taxon>Thermogutta</taxon>
    </lineage>
</organism>
<feature type="domain" description="YjeF N-terminal" evidence="11">
    <location>
        <begin position="21"/>
        <end position="233"/>
    </location>
</feature>
<dbReference type="PANTHER" id="PTHR13232">
    <property type="entry name" value="NAD(P)H-HYDRATE EPIMERASE"/>
    <property type="match status" value="1"/>
</dbReference>
<dbReference type="Proteomes" id="UP000215086">
    <property type="component" value="Chromosome"/>
</dbReference>
<reference evidence="12 13" key="1">
    <citation type="journal article" name="Front. Microbiol.">
        <title>Sugar Metabolism of the First Thermophilic Planctomycete Thermogutta terrifontis: Comparative Genomic and Transcriptomic Approaches.</title>
        <authorList>
            <person name="Elcheninov A.G."/>
            <person name="Menzel P."/>
            <person name="Gudbergsdottir S.R."/>
            <person name="Slesarev A.I."/>
            <person name="Kadnikov V.V."/>
            <person name="Krogh A."/>
            <person name="Bonch-Osmolovskaya E.A."/>
            <person name="Peng X."/>
            <person name="Kublanov I.V."/>
        </authorList>
    </citation>
    <scope>NUCLEOTIDE SEQUENCE [LARGE SCALE GENOMIC DNA]</scope>
    <source>
        <strain evidence="12 13">R1</strain>
    </source>
</reference>
<feature type="binding site" evidence="10">
    <location>
        <position position="179"/>
    </location>
    <ligand>
        <name>K(+)</name>
        <dbReference type="ChEBI" id="CHEBI:29103"/>
    </ligand>
</feature>
<keyword evidence="8 10" id="KW-0520">NAD</keyword>
<evidence type="ECO:0000256" key="3">
    <source>
        <dbReference type="ARBA" id="ARBA00012228"/>
    </source>
</evidence>
<dbReference type="EMBL" id="CP018477">
    <property type="protein sequence ID" value="ASV74604.1"/>
    <property type="molecule type" value="Genomic_DNA"/>
</dbReference>
<dbReference type="InterPro" id="IPR004443">
    <property type="entry name" value="YjeF_N_dom"/>
</dbReference>
<accession>A0A286RF68</accession>
<evidence type="ECO:0000313" key="12">
    <source>
        <dbReference type="EMBL" id="ASV74604.1"/>
    </source>
</evidence>
<keyword evidence="5 10" id="KW-0547">Nucleotide-binding</keyword>
<evidence type="ECO:0000256" key="4">
    <source>
        <dbReference type="ARBA" id="ARBA00022723"/>
    </source>
</evidence>
<protein>
    <recommendedName>
        <fullName evidence="3 10">NAD(P)H-hydrate epimerase</fullName>
        <ecNumber evidence="3 10">5.1.99.6</ecNumber>
    </recommendedName>
    <alternativeName>
        <fullName evidence="10">NAD(P)HX epimerase</fullName>
    </alternativeName>
</protein>